<evidence type="ECO:0000313" key="7">
    <source>
        <dbReference type="EMBL" id="MFC7389720.1"/>
    </source>
</evidence>
<protein>
    <submittedName>
        <fullName evidence="7">GTP-binding protein</fullName>
    </submittedName>
</protein>
<dbReference type="RefSeq" id="WP_214787871.1">
    <property type="nucleotide sequence ID" value="NZ_JANIEL010000056.1"/>
</dbReference>
<proteinExistence type="inferred from homology"/>
<keyword evidence="3" id="KW-0143">Chaperone</keyword>
<dbReference type="PANTHER" id="PTHR43603:SF3">
    <property type="entry name" value="ZINC CHAPERONE YCIC"/>
    <property type="match status" value="1"/>
</dbReference>
<keyword evidence="1" id="KW-0547">Nucleotide-binding</keyword>
<dbReference type="InterPro" id="IPR003495">
    <property type="entry name" value="CobW/HypB/UreG_nucleotide-bd"/>
</dbReference>
<accession>A0ABW2PNS1</accession>
<name>A0ABW2PNS1_9BACL</name>
<dbReference type="InterPro" id="IPR036627">
    <property type="entry name" value="CobW-likC_sf"/>
</dbReference>
<organism evidence="7 8">
    <name type="scientific">Exiguobacterium aestuarii</name>
    <dbReference type="NCBI Taxonomy" id="273527"/>
    <lineage>
        <taxon>Bacteria</taxon>
        <taxon>Bacillati</taxon>
        <taxon>Bacillota</taxon>
        <taxon>Bacilli</taxon>
        <taxon>Bacillales</taxon>
        <taxon>Bacillales Family XII. Incertae Sedis</taxon>
        <taxon>Exiguobacterium</taxon>
    </lineage>
</organism>
<feature type="domain" description="CobW C-terminal" evidence="6">
    <location>
        <begin position="256"/>
        <end position="371"/>
    </location>
</feature>
<evidence type="ECO:0000259" key="6">
    <source>
        <dbReference type="SMART" id="SM00833"/>
    </source>
</evidence>
<dbReference type="InterPro" id="IPR051927">
    <property type="entry name" value="Zn_Chap_cDPG_Synth"/>
</dbReference>
<evidence type="ECO:0000313" key="8">
    <source>
        <dbReference type="Proteomes" id="UP001596439"/>
    </source>
</evidence>
<dbReference type="CDD" id="cd03112">
    <property type="entry name" value="CobW-like"/>
    <property type="match status" value="1"/>
</dbReference>
<comment type="catalytic activity">
    <reaction evidence="5">
        <text>GTP + H2O = GDP + phosphate + H(+)</text>
        <dbReference type="Rhea" id="RHEA:19669"/>
        <dbReference type="ChEBI" id="CHEBI:15377"/>
        <dbReference type="ChEBI" id="CHEBI:15378"/>
        <dbReference type="ChEBI" id="CHEBI:37565"/>
        <dbReference type="ChEBI" id="CHEBI:43474"/>
        <dbReference type="ChEBI" id="CHEBI:58189"/>
    </reaction>
    <physiologicalReaction direction="left-to-right" evidence="5">
        <dbReference type="Rhea" id="RHEA:19670"/>
    </physiologicalReaction>
</comment>
<dbReference type="Pfam" id="PF07683">
    <property type="entry name" value="CobW_C"/>
    <property type="match status" value="1"/>
</dbReference>
<dbReference type="SUPFAM" id="SSF52540">
    <property type="entry name" value="P-loop containing nucleoside triphosphate hydrolases"/>
    <property type="match status" value="1"/>
</dbReference>
<dbReference type="Gene3D" id="3.40.50.300">
    <property type="entry name" value="P-loop containing nucleotide triphosphate hydrolases"/>
    <property type="match status" value="1"/>
</dbReference>
<evidence type="ECO:0000256" key="5">
    <source>
        <dbReference type="ARBA" id="ARBA00049117"/>
    </source>
</evidence>
<evidence type="ECO:0000256" key="3">
    <source>
        <dbReference type="ARBA" id="ARBA00023186"/>
    </source>
</evidence>
<comment type="caution">
    <text evidence="7">The sequence shown here is derived from an EMBL/GenBank/DDBJ whole genome shotgun (WGS) entry which is preliminary data.</text>
</comment>
<dbReference type="PANTHER" id="PTHR43603">
    <property type="entry name" value="COBW DOMAIN-CONTAINING PROTEIN DDB_G0274527"/>
    <property type="match status" value="1"/>
</dbReference>
<comment type="similarity">
    <text evidence="4">Belongs to the SIMIBI class G3E GTPase family. ZNG1 subfamily.</text>
</comment>
<dbReference type="SMART" id="SM00833">
    <property type="entry name" value="CobW_C"/>
    <property type="match status" value="1"/>
</dbReference>
<evidence type="ECO:0000256" key="4">
    <source>
        <dbReference type="ARBA" id="ARBA00034320"/>
    </source>
</evidence>
<dbReference type="Proteomes" id="UP001596439">
    <property type="component" value="Unassembled WGS sequence"/>
</dbReference>
<dbReference type="Pfam" id="PF02492">
    <property type="entry name" value="cobW"/>
    <property type="match status" value="1"/>
</dbReference>
<dbReference type="InterPro" id="IPR027417">
    <property type="entry name" value="P-loop_NTPase"/>
</dbReference>
<gene>
    <name evidence="7" type="ORF">ACFQO8_06145</name>
</gene>
<dbReference type="EMBL" id="JBHTCE010000001">
    <property type="protein sequence ID" value="MFC7389720.1"/>
    <property type="molecule type" value="Genomic_DNA"/>
</dbReference>
<keyword evidence="2" id="KW-0378">Hydrolase</keyword>
<sequence>MKRIPITVLSGYLGSGKTTLLNHILHNREHKKYAVIVNDMSELNIDEKLIDQGGFSRTDEKLVELSNGCICCTLREDLLTAVYDLTKDRELDGIIIESSGISEPIPVAQTFTYADDALGIDLTSRVYIDAMVTVVDAYRFFKDFNSGESLMERQQAVDTGDVREVVDLLVDQVEFADIIVLNKADRVSEGELQEMEGLLQTLNPSARLLTSTYSNVALEDLLDVQLFDFDQAMRAAGWIQELESEEHTPETEEYGISSFVYRRRRPFHPERLMHWMEHYPEEIVRAKGFLWIATRNDLACLFSQAGYASTLEHAGRWLATLPASEREEMFAAEPDLREDYIEPYGDRQNELVLIGQRMEREAVEQSLDACLLTDEEMSSSWDTFHDPLPGSGHLVTYSD</sequence>
<evidence type="ECO:0000256" key="1">
    <source>
        <dbReference type="ARBA" id="ARBA00022741"/>
    </source>
</evidence>
<keyword evidence="8" id="KW-1185">Reference proteome</keyword>
<reference evidence="8" key="1">
    <citation type="journal article" date="2019" name="Int. J. Syst. Evol. Microbiol.">
        <title>The Global Catalogue of Microorganisms (GCM) 10K type strain sequencing project: providing services to taxonomists for standard genome sequencing and annotation.</title>
        <authorList>
            <consortium name="The Broad Institute Genomics Platform"/>
            <consortium name="The Broad Institute Genome Sequencing Center for Infectious Disease"/>
            <person name="Wu L."/>
            <person name="Ma J."/>
        </authorList>
    </citation>
    <scope>NUCLEOTIDE SEQUENCE [LARGE SCALE GENOMIC DNA]</scope>
    <source>
        <strain evidence="8">CCUG 55590</strain>
    </source>
</reference>
<dbReference type="Gene3D" id="3.30.1220.10">
    <property type="entry name" value="CobW-like, C-terminal domain"/>
    <property type="match status" value="1"/>
</dbReference>
<dbReference type="InterPro" id="IPR011629">
    <property type="entry name" value="CobW-like_C"/>
</dbReference>
<evidence type="ECO:0000256" key="2">
    <source>
        <dbReference type="ARBA" id="ARBA00022801"/>
    </source>
</evidence>